<keyword evidence="11 14" id="KW-0408">Iron</keyword>
<evidence type="ECO:0000256" key="1">
    <source>
        <dbReference type="ARBA" id="ARBA00001971"/>
    </source>
</evidence>
<name>A0A2J7QMR1_9NEOP</name>
<feature type="binding site" description="axial binding residue" evidence="14">
    <location>
        <position position="304"/>
    </location>
    <ligand>
        <name>heme</name>
        <dbReference type="ChEBI" id="CHEBI:30413"/>
    </ligand>
    <ligandPart>
        <name>Fe</name>
        <dbReference type="ChEBI" id="CHEBI:18248"/>
    </ligandPart>
</feature>
<protein>
    <submittedName>
        <fullName evidence="16">Methyl farnesoate epoxidase</fullName>
    </submittedName>
</protein>
<dbReference type="PANTHER" id="PTHR24300">
    <property type="entry name" value="CYTOCHROME P450 508A4-RELATED"/>
    <property type="match status" value="1"/>
</dbReference>
<comment type="cofactor">
    <cofactor evidence="1 14">
        <name>heme</name>
        <dbReference type="ChEBI" id="CHEBI:30413"/>
    </cofactor>
</comment>
<dbReference type="InterPro" id="IPR002401">
    <property type="entry name" value="Cyt_P450_E_grp-I"/>
</dbReference>
<evidence type="ECO:0000313" key="16">
    <source>
        <dbReference type="EMBL" id="PNF29884.1"/>
    </source>
</evidence>
<comment type="similarity">
    <text evidence="5 15">Belongs to the cytochrome P450 family.</text>
</comment>
<dbReference type="GO" id="GO:0016712">
    <property type="term" value="F:oxidoreductase activity, acting on paired donors, with incorporation or reduction of molecular oxygen, reduced flavin or flavoprotein as one donor, and incorporation of one atom of oxygen"/>
    <property type="evidence" value="ECO:0007669"/>
    <property type="project" value="TreeGrafter"/>
</dbReference>
<accession>A0A2J7QMR1</accession>
<dbReference type="PRINTS" id="PR00385">
    <property type="entry name" value="P450"/>
</dbReference>
<dbReference type="SUPFAM" id="SSF48264">
    <property type="entry name" value="Cytochrome P450"/>
    <property type="match status" value="1"/>
</dbReference>
<gene>
    <name evidence="16" type="primary">CYP15A1_8</name>
    <name evidence="16" type="ORF">B7P43_G09528</name>
</gene>
<dbReference type="GO" id="GO:0008395">
    <property type="term" value="F:steroid hydroxylase activity"/>
    <property type="evidence" value="ECO:0007669"/>
    <property type="project" value="TreeGrafter"/>
</dbReference>
<evidence type="ECO:0000256" key="2">
    <source>
        <dbReference type="ARBA" id="ARBA00003690"/>
    </source>
</evidence>
<dbReference type="PANTHER" id="PTHR24300:SF376">
    <property type="entry name" value="CYTOCHROME P450 15A1"/>
    <property type="match status" value="1"/>
</dbReference>
<evidence type="ECO:0000256" key="13">
    <source>
        <dbReference type="ARBA" id="ARBA00023136"/>
    </source>
</evidence>
<evidence type="ECO:0000256" key="7">
    <source>
        <dbReference type="ARBA" id="ARBA00022723"/>
    </source>
</evidence>
<keyword evidence="7 14" id="KW-0479">Metal-binding</keyword>
<dbReference type="PRINTS" id="PR00463">
    <property type="entry name" value="EP450I"/>
</dbReference>
<keyword evidence="17" id="KW-1185">Reference proteome</keyword>
<keyword evidence="13" id="KW-0472">Membrane</keyword>
<evidence type="ECO:0000256" key="14">
    <source>
        <dbReference type="PIRSR" id="PIRSR602401-1"/>
    </source>
</evidence>
<dbReference type="GO" id="GO:0020037">
    <property type="term" value="F:heme binding"/>
    <property type="evidence" value="ECO:0007669"/>
    <property type="project" value="InterPro"/>
</dbReference>
<evidence type="ECO:0000313" key="17">
    <source>
        <dbReference type="Proteomes" id="UP000235965"/>
    </source>
</evidence>
<evidence type="ECO:0000256" key="6">
    <source>
        <dbReference type="ARBA" id="ARBA00022617"/>
    </source>
</evidence>
<keyword evidence="10 15" id="KW-0560">Oxidoreductase</keyword>
<dbReference type="InterPro" id="IPR001128">
    <property type="entry name" value="Cyt_P450"/>
</dbReference>
<dbReference type="InterPro" id="IPR036396">
    <property type="entry name" value="Cyt_P450_sf"/>
</dbReference>
<dbReference type="InterPro" id="IPR017972">
    <property type="entry name" value="Cyt_P450_CS"/>
</dbReference>
<keyword evidence="12 15" id="KW-0503">Monooxygenase</keyword>
<evidence type="ECO:0000256" key="12">
    <source>
        <dbReference type="ARBA" id="ARBA00023033"/>
    </source>
</evidence>
<dbReference type="InParanoid" id="A0A2J7QMR1"/>
<comment type="subcellular location">
    <subcellularLocation>
        <location evidence="4">Endoplasmic reticulum membrane</location>
        <topology evidence="4">Peripheral membrane protein</topology>
    </subcellularLocation>
    <subcellularLocation>
        <location evidence="3">Microsome membrane</location>
        <topology evidence="3">Peripheral membrane protein</topology>
    </subcellularLocation>
</comment>
<dbReference type="Proteomes" id="UP000235965">
    <property type="component" value="Unassembled WGS sequence"/>
</dbReference>
<dbReference type="FunFam" id="1.10.630.10:FF:000238">
    <property type="entry name" value="Cytochrome P450 2A6"/>
    <property type="match status" value="1"/>
</dbReference>
<evidence type="ECO:0000256" key="11">
    <source>
        <dbReference type="ARBA" id="ARBA00023004"/>
    </source>
</evidence>
<dbReference type="EMBL" id="NEVH01013204">
    <property type="protein sequence ID" value="PNF29884.1"/>
    <property type="molecule type" value="Genomic_DNA"/>
</dbReference>
<evidence type="ECO:0000256" key="4">
    <source>
        <dbReference type="ARBA" id="ARBA00004406"/>
    </source>
</evidence>
<comment type="caution">
    <text evidence="16">The sequence shown here is derived from an EMBL/GenBank/DDBJ whole genome shotgun (WGS) entry which is preliminary data.</text>
</comment>
<dbReference type="OrthoDB" id="1055148at2759"/>
<dbReference type="AlphaFoldDB" id="A0A2J7QMR1"/>
<comment type="function">
    <text evidence="2">May be involved in the metabolism of insect hormones and in the breakdown of synthetic insecticides.</text>
</comment>
<evidence type="ECO:0000256" key="3">
    <source>
        <dbReference type="ARBA" id="ARBA00004174"/>
    </source>
</evidence>
<evidence type="ECO:0000256" key="5">
    <source>
        <dbReference type="ARBA" id="ARBA00010617"/>
    </source>
</evidence>
<keyword evidence="9" id="KW-0492">Microsome</keyword>
<evidence type="ECO:0000256" key="15">
    <source>
        <dbReference type="RuleBase" id="RU000461"/>
    </source>
</evidence>
<evidence type="ECO:0000256" key="9">
    <source>
        <dbReference type="ARBA" id="ARBA00022848"/>
    </source>
</evidence>
<dbReference type="GO" id="GO:0005789">
    <property type="term" value="C:endoplasmic reticulum membrane"/>
    <property type="evidence" value="ECO:0007669"/>
    <property type="project" value="UniProtKB-SubCell"/>
</dbReference>
<reference evidence="16 17" key="1">
    <citation type="submission" date="2017-12" db="EMBL/GenBank/DDBJ databases">
        <title>Hemimetabolous genomes reveal molecular basis of termite eusociality.</title>
        <authorList>
            <person name="Harrison M.C."/>
            <person name="Jongepier E."/>
            <person name="Robertson H.M."/>
            <person name="Arning N."/>
            <person name="Bitard-Feildel T."/>
            <person name="Chao H."/>
            <person name="Childers C.P."/>
            <person name="Dinh H."/>
            <person name="Doddapaneni H."/>
            <person name="Dugan S."/>
            <person name="Gowin J."/>
            <person name="Greiner C."/>
            <person name="Han Y."/>
            <person name="Hu H."/>
            <person name="Hughes D.S.T."/>
            <person name="Huylmans A.-K."/>
            <person name="Kemena C."/>
            <person name="Kremer L.P.M."/>
            <person name="Lee S.L."/>
            <person name="Lopez-Ezquerra A."/>
            <person name="Mallet L."/>
            <person name="Monroy-Kuhn J.M."/>
            <person name="Moser A."/>
            <person name="Murali S.C."/>
            <person name="Muzny D.M."/>
            <person name="Otani S."/>
            <person name="Piulachs M.-D."/>
            <person name="Poelchau M."/>
            <person name="Qu J."/>
            <person name="Schaub F."/>
            <person name="Wada-Katsumata A."/>
            <person name="Worley K.C."/>
            <person name="Xie Q."/>
            <person name="Ylla G."/>
            <person name="Poulsen M."/>
            <person name="Gibbs R.A."/>
            <person name="Schal C."/>
            <person name="Richards S."/>
            <person name="Belles X."/>
            <person name="Korb J."/>
            <person name="Bornberg-Bauer E."/>
        </authorList>
    </citation>
    <scope>NUCLEOTIDE SEQUENCE [LARGE SCALE GENOMIC DNA]</scope>
    <source>
        <tissue evidence="16">Whole body</tissue>
    </source>
</reference>
<organism evidence="16 17">
    <name type="scientific">Cryptotermes secundus</name>
    <dbReference type="NCBI Taxonomy" id="105785"/>
    <lineage>
        <taxon>Eukaryota</taxon>
        <taxon>Metazoa</taxon>
        <taxon>Ecdysozoa</taxon>
        <taxon>Arthropoda</taxon>
        <taxon>Hexapoda</taxon>
        <taxon>Insecta</taxon>
        <taxon>Pterygota</taxon>
        <taxon>Neoptera</taxon>
        <taxon>Polyneoptera</taxon>
        <taxon>Dictyoptera</taxon>
        <taxon>Blattodea</taxon>
        <taxon>Blattoidea</taxon>
        <taxon>Termitoidae</taxon>
        <taxon>Kalotermitidae</taxon>
        <taxon>Cryptotermitinae</taxon>
        <taxon>Cryptotermes</taxon>
    </lineage>
</organism>
<evidence type="ECO:0000256" key="8">
    <source>
        <dbReference type="ARBA" id="ARBA00022824"/>
    </source>
</evidence>
<dbReference type="InterPro" id="IPR050182">
    <property type="entry name" value="Cytochrome_P450_fam2"/>
</dbReference>
<dbReference type="GO" id="GO:0006082">
    <property type="term" value="P:organic acid metabolic process"/>
    <property type="evidence" value="ECO:0007669"/>
    <property type="project" value="TreeGrafter"/>
</dbReference>
<dbReference type="STRING" id="105785.A0A2J7QMR1"/>
<dbReference type="GO" id="GO:0005506">
    <property type="term" value="F:iron ion binding"/>
    <property type="evidence" value="ECO:0007669"/>
    <property type="project" value="InterPro"/>
</dbReference>
<keyword evidence="8" id="KW-0256">Endoplasmic reticulum</keyword>
<proteinExistence type="inferred from homology"/>
<sequence length="359" mass="40517">MGKHSMQAQIAAEAGDLVTRLRDKSNGGSTPLKLHDAFDVCVLNSLWAMLAGERFALDDRRMMELIDIVHVSFRVIDTCGGLLNQMPFLRFIAPGWSGYTRLLSVLNRLWGFLRETIDEHRKTLSPGCTRDFIDSYLEEMEVRKNETDSTFNDMQLVSLCLDLFMAGSETTSSTLGFAVLYMLHHPEVQRRVHDELDGVVGRSNQPTLQHRPRLCYVESVIMEVQRHANIAPLGIAHRALKDTRVMGHFVPEGATVIVSIWSVHMDRKHWGDPEVFRPERFLDGKGGIVHDNWFMPFGFGKRRCLGEILGKSGLFLFFSTLLHNFSISVPPGHRLPSLEGSDGLALSPRPFYASLVPRT</sequence>
<evidence type="ECO:0000256" key="10">
    <source>
        <dbReference type="ARBA" id="ARBA00023002"/>
    </source>
</evidence>
<dbReference type="Gene3D" id="1.10.630.10">
    <property type="entry name" value="Cytochrome P450"/>
    <property type="match status" value="1"/>
</dbReference>
<dbReference type="PROSITE" id="PS00086">
    <property type="entry name" value="CYTOCHROME_P450"/>
    <property type="match status" value="1"/>
</dbReference>
<keyword evidence="6 14" id="KW-0349">Heme</keyword>
<dbReference type="Pfam" id="PF00067">
    <property type="entry name" value="p450"/>
    <property type="match status" value="1"/>
</dbReference>
<dbReference type="GO" id="GO:0006805">
    <property type="term" value="P:xenobiotic metabolic process"/>
    <property type="evidence" value="ECO:0007669"/>
    <property type="project" value="TreeGrafter"/>
</dbReference>